<dbReference type="EMBL" id="MHRP01000004">
    <property type="protein sequence ID" value="OHA27855.1"/>
    <property type="molecule type" value="Genomic_DNA"/>
</dbReference>
<evidence type="ECO:0000256" key="3">
    <source>
        <dbReference type="ARBA" id="ARBA00023082"/>
    </source>
</evidence>
<dbReference type="InterPro" id="IPR039425">
    <property type="entry name" value="RNA_pol_sigma-70-like"/>
</dbReference>
<evidence type="ECO:0000256" key="5">
    <source>
        <dbReference type="ARBA" id="ARBA00023163"/>
    </source>
</evidence>
<dbReference type="PANTHER" id="PTHR43133:SF8">
    <property type="entry name" value="RNA POLYMERASE SIGMA FACTOR HI_1459-RELATED"/>
    <property type="match status" value="1"/>
</dbReference>
<evidence type="ECO:0008006" key="10">
    <source>
        <dbReference type="Google" id="ProtNLM"/>
    </source>
</evidence>
<dbReference type="InterPro" id="IPR013324">
    <property type="entry name" value="RNA_pol_sigma_r3/r4-like"/>
</dbReference>
<dbReference type="Pfam" id="PF04542">
    <property type="entry name" value="Sigma70_r2"/>
    <property type="match status" value="1"/>
</dbReference>
<dbReference type="CDD" id="cd06171">
    <property type="entry name" value="Sigma70_r4"/>
    <property type="match status" value="1"/>
</dbReference>
<evidence type="ECO:0000256" key="4">
    <source>
        <dbReference type="ARBA" id="ARBA00023125"/>
    </source>
</evidence>
<dbReference type="InterPro" id="IPR007627">
    <property type="entry name" value="RNA_pol_sigma70_r2"/>
</dbReference>
<comment type="similarity">
    <text evidence="1">Belongs to the sigma-70 factor family. ECF subfamily.</text>
</comment>
<dbReference type="SUPFAM" id="SSF88659">
    <property type="entry name" value="Sigma3 and sigma4 domains of RNA polymerase sigma factors"/>
    <property type="match status" value="1"/>
</dbReference>
<feature type="domain" description="RNA polymerase sigma-70 region 2" evidence="6">
    <location>
        <begin position="38"/>
        <end position="107"/>
    </location>
</feature>
<dbReference type="AlphaFoldDB" id="A0A1G2MVG1"/>
<dbReference type="NCBIfam" id="TIGR02937">
    <property type="entry name" value="sigma70-ECF"/>
    <property type="match status" value="1"/>
</dbReference>
<dbReference type="InterPro" id="IPR014284">
    <property type="entry name" value="RNA_pol_sigma-70_dom"/>
</dbReference>
<dbReference type="Proteomes" id="UP000177943">
    <property type="component" value="Unassembled WGS sequence"/>
</dbReference>
<reference evidence="8 9" key="1">
    <citation type="journal article" date="2016" name="Nat. Commun.">
        <title>Thousands of microbial genomes shed light on interconnected biogeochemical processes in an aquifer system.</title>
        <authorList>
            <person name="Anantharaman K."/>
            <person name="Brown C.T."/>
            <person name="Hug L.A."/>
            <person name="Sharon I."/>
            <person name="Castelle C.J."/>
            <person name="Probst A.J."/>
            <person name="Thomas B.C."/>
            <person name="Singh A."/>
            <person name="Wilkins M.J."/>
            <person name="Karaoz U."/>
            <person name="Brodie E.L."/>
            <person name="Williams K.H."/>
            <person name="Hubbard S.S."/>
            <person name="Banfield J.F."/>
        </authorList>
    </citation>
    <scope>NUCLEOTIDE SEQUENCE [LARGE SCALE GENOMIC DNA]</scope>
</reference>
<dbReference type="SUPFAM" id="SSF88946">
    <property type="entry name" value="Sigma2 domain of RNA polymerase sigma factors"/>
    <property type="match status" value="1"/>
</dbReference>
<dbReference type="GO" id="GO:0016987">
    <property type="term" value="F:sigma factor activity"/>
    <property type="evidence" value="ECO:0007669"/>
    <property type="project" value="UniProtKB-KW"/>
</dbReference>
<dbReference type="InterPro" id="IPR013249">
    <property type="entry name" value="RNA_pol_sigma70_r4_t2"/>
</dbReference>
<feature type="domain" description="RNA polymerase sigma factor 70 region 4 type 2" evidence="7">
    <location>
        <begin position="139"/>
        <end position="189"/>
    </location>
</feature>
<evidence type="ECO:0000313" key="8">
    <source>
        <dbReference type="EMBL" id="OHA27855.1"/>
    </source>
</evidence>
<dbReference type="InterPro" id="IPR036388">
    <property type="entry name" value="WH-like_DNA-bd_sf"/>
</dbReference>
<comment type="caution">
    <text evidence="8">The sequence shown here is derived from an EMBL/GenBank/DDBJ whole genome shotgun (WGS) entry which is preliminary data.</text>
</comment>
<dbReference type="GO" id="GO:0006352">
    <property type="term" value="P:DNA-templated transcription initiation"/>
    <property type="evidence" value="ECO:0007669"/>
    <property type="project" value="InterPro"/>
</dbReference>
<keyword evidence="4" id="KW-0238">DNA-binding</keyword>
<organism evidence="8 9">
    <name type="scientific">Candidatus Taylorbacteria bacterium RIFCSPHIGHO2_02_FULL_45_35</name>
    <dbReference type="NCBI Taxonomy" id="1802311"/>
    <lineage>
        <taxon>Bacteria</taxon>
        <taxon>Candidatus Tayloriibacteriota</taxon>
    </lineage>
</organism>
<proteinExistence type="inferred from homology"/>
<dbReference type="Gene3D" id="1.10.10.10">
    <property type="entry name" value="Winged helix-like DNA-binding domain superfamily/Winged helix DNA-binding domain"/>
    <property type="match status" value="1"/>
</dbReference>
<keyword evidence="2" id="KW-0805">Transcription regulation</keyword>
<keyword evidence="3" id="KW-0731">Sigma factor</keyword>
<dbReference type="InterPro" id="IPR013325">
    <property type="entry name" value="RNA_pol_sigma_r2"/>
</dbReference>
<evidence type="ECO:0000259" key="7">
    <source>
        <dbReference type="Pfam" id="PF08281"/>
    </source>
</evidence>
<name>A0A1G2MVG1_9BACT</name>
<protein>
    <recommendedName>
        <fullName evidence="10">RNA polymerase sigma factor</fullName>
    </recommendedName>
</protein>
<evidence type="ECO:0000259" key="6">
    <source>
        <dbReference type="Pfam" id="PF04542"/>
    </source>
</evidence>
<sequence length="199" mass="22351">MGDEHQTTATNNDVVDTRKDEELLALSVKTPSVFSQIVDRYQEAFLRKAKFLFGGSDDDAEDAVQEAFVKIYLNAARFKVQEGASFKSWGYKILLNTCFSSLKKKKRDRQFTADLDPEFYEAIADPKANAVEEGLLLDEALSVLSKLPNAFREVLLPTLIEGKTQEQVASKLGLSLGALRTRVHRAKKEFKKISLKMIS</sequence>
<evidence type="ECO:0000313" key="9">
    <source>
        <dbReference type="Proteomes" id="UP000177943"/>
    </source>
</evidence>
<keyword evidence="5" id="KW-0804">Transcription</keyword>
<dbReference type="GO" id="GO:0003677">
    <property type="term" value="F:DNA binding"/>
    <property type="evidence" value="ECO:0007669"/>
    <property type="project" value="UniProtKB-KW"/>
</dbReference>
<accession>A0A1G2MVG1</accession>
<gene>
    <name evidence="8" type="ORF">A3D56_01400</name>
</gene>
<dbReference type="PANTHER" id="PTHR43133">
    <property type="entry name" value="RNA POLYMERASE ECF-TYPE SIGMA FACTO"/>
    <property type="match status" value="1"/>
</dbReference>
<evidence type="ECO:0000256" key="1">
    <source>
        <dbReference type="ARBA" id="ARBA00010641"/>
    </source>
</evidence>
<dbReference type="Gene3D" id="1.10.1740.10">
    <property type="match status" value="1"/>
</dbReference>
<evidence type="ECO:0000256" key="2">
    <source>
        <dbReference type="ARBA" id="ARBA00023015"/>
    </source>
</evidence>
<dbReference type="Pfam" id="PF08281">
    <property type="entry name" value="Sigma70_r4_2"/>
    <property type="match status" value="1"/>
</dbReference>